<dbReference type="PANTHER" id="PTHR43392">
    <property type="entry name" value="AAA-TYPE ATPASE FAMILY PROTEIN / ANKYRIN REPEAT FAMILY PROTEIN"/>
    <property type="match status" value="1"/>
</dbReference>
<dbReference type="InterPro" id="IPR003593">
    <property type="entry name" value="AAA+_ATPase"/>
</dbReference>
<dbReference type="Pfam" id="PF00004">
    <property type="entry name" value="AAA"/>
    <property type="match status" value="1"/>
</dbReference>
<comment type="caution">
    <text evidence="8">The sequence shown here is derived from an EMBL/GenBank/DDBJ whole genome shotgun (WGS) entry which is preliminary data.</text>
</comment>
<evidence type="ECO:0000313" key="8">
    <source>
        <dbReference type="EMBL" id="MCZ0730695.1"/>
    </source>
</evidence>
<dbReference type="PRINTS" id="PR00819">
    <property type="entry name" value="CBXCFQXSUPER"/>
</dbReference>
<evidence type="ECO:0000313" key="9">
    <source>
        <dbReference type="Proteomes" id="UP001084650"/>
    </source>
</evidence>
<dbReference type="Gene3D" id="1.25.40.10">
    <property type="entry name" value="Tetratricopeptide repeat domain"/>
    <property type="match status" value="1"/>
</dbReference>
<evidence type="ECO:0000256" key="6">
    <source>
        <dbReference type="SAM" id="Coils"/>
    </source>
</evidence>
<evidence type="ECO:0000259" key="7">
    <source>
        <dbReference type="SMART" id="SM00382"/>
    </source>
</evidence>
<dbReference type="InterPro" id="IPR003959">
    <property type="entry name" value="ATPase_AAA_core"/>
</dbReference>
<sequence>MSAAEDRFDAGVAALGIIDGGRADSAQALRYFTAASEEDPQMCDAWLGRMLCGDNEPGVIYRAWRSRANMHQQLSRLRVPPAHFVPRFDIGMGIVALDQPIVDRGILTAALARMQAMRTPPDYAEALETLAEAPSTIAGRWLVGAIHYKAQRWPEVISSLGEELGSFEADQLLRVAVDVALGGAHAFLGEFDEAQRYLHSVEAQENLPGAKPAAKWFLALIARERGEEDAAVALLKQINAVAPSAEVAAAIADPGIRLKVTTREAVAARTDPWDPESGPDAAELAGERAAEARAKLLAEATAELDAQIGMGALKDQIKTFRARIRMAAKRRELGLKTPGSANHMVFVGPPGTGKTTIARVMANILAGLGVIAEPKLIETGRRDFVGEYEGHSAAKTGATINSALDGVLFIDEAYTLVQERDGRSDPFGKEALDTLLARMENDRDRLVVVIAGYENDIDRLLAANEGLRGRFAHRFKFETYSAGELVAIAEAVAVGRDDVLAESAVEVLRATCGRLAELRIGDRSAIDVVGNGRFVRKVIEGAADFRDLRLEEDPPEVLDATTLTTIVGADMALGLRKVLAAESSEAGSDLTQLVEIVGS</sequence>
<dbReference type="InterPro" id="IPR027417">
    <property type="entry name" value="P-loop_NTPase"/>
</dbReference>
<dbReference type="EMBL" id="JAPQYE010000011">
    <property type="protein sequence ID" value="MCZ0730695.1"/>
    <property type="molecule type" value="Genomic_DNA"/>
</dbReference>
<dbReference type="CDD" id="cd00009">
    <property type="entry name" value="AAA"/>
    <property type="match status" value="1"/>
</dbReference>
<evidence type="ECO:0000256" key="2">
    <source>
        <dbReference type="ARBA" id="ARBA00010378"/>
    </source>
</evidence>
<dbReference type="Pfam" id="PF21545">
    <property type="entry name" value="T7SS_EccA1_N"/>
    <property type="match status" value="1"/>
</dbReference>
<dbReference type="Pfam" id="PF17866">
    <property type="entry name" value="AAA_lid_6"/>
    <property type="match status" value="1"/>
</dbReference>
<evidence type="ECO:0000256" key="3">
    <source>
        <dbReference type="ARBA" id="ARBA00022490"/>
    </source>
</evidence>
<dbReference type="InterPro" id="IPR000641">
    <property type="entry name" value="CbxX/CfxQ"/>
</dbReference>
<feature type="domain" description="AAA+ ATPase" evidence="7">
    <location>
        <begin position="340"/>
        <end position="477"/>
    </location>
</feature>
<accession>A0ABT4HKK5</accession>
<dbReference type="InterPro" id="IPR041627">
    <property type="entry name" value="AAA_lid_6"/>
</dbReference>
<dbReference type="Proteomes" id="UP001084650">
    <property type="component" value="Unassembled WGS sequence"/>
</dbReference>
<organism evidence="8 9">
    <name type="scientific">Mycolicibacterium iranicum</name>
    <name type="common">Mycobacterium iranicum</name>
    <dbReference type="NCBI Taxonomy" id="912594"/>
    <lineage>
        <taxon>Bacteria</taxon>
        <taxon>Bacillati</taxon>
        <taxon>Actinomycetota</taxon>
        <taxon>Actinomycetes</taxon>
        <taxon>Mycobacteriales</taxon>
        <taxon>Mycobacteriaceae</taxon>
        <taxon>Mycolicibacterium</taxon>
    </lineage>
</organism>
<dbReference type="InterPro" id="IPR050773">
    <property type="entry name" value="CbxX/CfxQ_RuBisCO_ESX"/>
</dbReference>
<evidence type="ECO:0000256" key="5">
    <source>
        <dbReference type="ARBA" id="ARBA00022840"/>
    </source>
</evidence>
<feature type="coiled-coil region" evidence="6">
    <location>
        <begin position="436"/>
        <end position="470"/>
    </location>
</feature>
<name>A0ABT4HKK5_MYCIR</name>
<evidence type="ECO:0000256" key="4">
    <source>
        <dbReference type="ARBA" id="ARBA00022741"/>
    </source>
</evidence>
<keyword evidence="5" id="KW-0067">ATP-binding</keyword>
<dbReference type="InterPro" id="IPR049078">
    <property type="entry name" value="T7SS_EccA1-like_N"/>
</dbReference>
<dbReference type="NCBIfam" id="TIGR03922">
    <property type="entry name" value="T7SS_EccA"/>
    <property type="match status" value="1"/>
</dbReference>
<gene>
    <name evidence="8" type="primary">eccA</name>
    <name evidence="8" type="ORF">OY187_21830</name>
</gene>
<keyword evidence="9" id="KW-1185">Reference proteome</keyword>
<dbReference type="RefSeq" id="WP_268787214.1">
    <property type="nucleotide sequence ID" value="NZ_JAPQYE010000011.1"/>
</dbReference>
<keyword evidence="4" id="KW-0547">Nucleotide-binding</keyword>
<dbReference type="Gene3D" id="3.40.50.300">
    <property type="entry name" value="P-loop containing nucleotide triphosphate hydrolases"/>
    <property type="match status" value="1"/>
</dbReference>
<reference evidence="8" key="1">
    <citation type="submission" date="2022-12" db="EMBL/GenBank/DDBJ databases">
        <title>Whole genome sequence of Mycolicibacterium iranicum strain SBH312.</title>
        <authorList>
            <person name="Jani J."/>
            <person name="Arifin Mustapha Z."/>
            <person name="Ahmed K."/>
            <person name="Kai Ling C."/>
        </authorList>
    </citation>
    <scope>NUCLEOTIDE SEQUENCE</scope>
    <source>
        <strain evidence="8">SBH312</strain>
    </source>
</reference>
<dbReference type="PANTHER" id="PTHR43392:SF2">
    <property type="entry name" value="AAA-TYPE ATPASE FAMILY PROTEIN _ ANKYRIN REPEAT FAMILY PROTEIN"/>
    <property type="match status" value="1"/>
</dbReference>
<dbReference type="SUPFAM" id="SSF52540">
    <property type="entry name" value="P-loop containing nucleoside triphosphate hydrolases"/>
    <property type="match status" value="1"/>
</dbReference>
<evidence type="ECO:0000256" key="1">
    <source>
        <dbReference type="ARBA" id="ARBA00004496"/>
    </source>
</evidence>
<keyword evidence="6" id="KW-0175">Coiled coil</keyword>
<protein>
    <submittedName>
        <fullName evidence="8">Type VII secretion AAA-ATPase EccA</fullName>
    </submittedName>
</protein>
<dbReference type="InterPro" id="IPR023835">
    <property type="entry name" value="T7SS_EccA"/>
</dbReference>
<keyword evidence="3" id="KW-0963">Cytoplasm</keyword>
<dbReference type="SMART" id="SM00382">
    <property type="entry name" value="AAA"/>
    <property type="match status" value="1"/>
</dbReference>
<dbReference type="InterPro" id="IPR011990">
    <property type="entry name" value="TPR-like_helical_dom_sf"/>
</dbReference>
<comment type="subcellular location">
    <subcellularLocation>
        <location evidence="1">Cytoplasm</location>
    </subcellularLocation>
</comment>
<comment type="similarity">
    <text evidence="2">Belongs to the CbxX/CfxQ family.</text>
</comment>
<dbReference type="Gene3D" id="1.10.8.60">
    <property type="match status" value="1"/>
</dbReference>
<proteinExistence type="inferred from homology"/>